<dbReference type="GO" id="GO:0007018">
    <property type="term" value="P:microtubule-based movement"/>
    <property type="evidence" value="ECO:0007669"/>
    <property type="project" value="InterPro"/>
</dbReference>
<evidence type="ECO:0000256" key="5">
    <source>
        <dbReference type="ARBA" id="ARBA00061615"/>
    </source>
</evidence>
<evidence type="ECO:0000313" key="10">
    <source>
        <dbReference type="EMBL" id="KAK9684192.1"/>
    </source>
</evidence>
<dbReference type="GO" id="GO:0005524">
    <property type="term" value="F:ATP binding"/>
    <property type="evidence" value="ECO:0007669"/>
    <property type="project" value="UniProtKB-UniRule"/>
</dbReference>
<feature type="compositionally biased region" description="Low complexity" evidence="8">
    <location>
        <begin position="7"/>
        <end position="22"/>
    </location>
</feature>
<dbReference type="FunFam" id="1.10.150.280:FF:000003">
    <property type="entry name" value="Kinesin-like protein KIN-10C"/>
    <property type="match status" value="1"/>
</dbReference>
<dbReference type="Gene3D" id="1.10.150.280">
    <property type="entry name" value="AF1531-like domain"/>
    <property type="match status" value="1"/>
</dbReference>
<evidence type="ECO:0000259" key="9">
    <source>
        <dbReference type="PROSITE" id="PS50067"/>
    </source>
</evidence>
<comment type="caution">
    <text evidence="10">The sequence shown here is derived from an EMBL/GenBank/DDBJ whole genome shotgun (WGS) entry which is preliminary data.</text>
</comment>
<dbReference type="GO" id="GO:0005875">
    <property type="term" value="C:microtubule associated complex"/>
    <property type="evidence" value="ECO:0007669"/>
    <property type="project" value="TreeGrafter"/>
</dbReference>
<dbReference type="InterPro" id="IPR036961">
    <property type="entry name" value="Kinesin_motor_dom_sf"/>
</dbReference>
<dbReference type="InterPro" id="IPR027640">
    <property type="entry name" value="Kinesin-like_fam"/>
</dbReference>
<dbReference type="GO" id="GO:0008017">
    <property type="term" value="F:microtubule binding"/>
    <property type="evidence" value="ECO:0007669"/>
    <property type="project" value="InterPro"/>
</dbReference>
<sequence>MATNFNSSSTPAKSSKSSTTNTSKVRVIVRVRPFLDHELSSKNGHPTPCISLLQTDSFDSIGEVSVHLKDKNTSRNECYTLDGYFEEEDDNVRKIFEKEVKGLIPGIFSGCNATVFAYGASGSGKTFTMQGTNAQPGLMTLAMSTVLSMCQATGNIASISYYEVYLDRCYDLLEFKAKEISVLDDKEGQIHLRGLSSVPVNSLSEFYDVFSRGLQRRKVAHTGLNDVSSRSHAVLVINVAAPSHDGLQGGIIGKINLIDLAGNEDNKRSGNKGIRLQESAKINQSLFALSNVIFALNNNKPWVPYRESKLTRILQDSLGGKSRSLMIACLNPGEYQEAVHTVSLAARSRHISNVIPSAQKQETPKVRIDMEEKLRVWLESKGKTKSSRGLEAFGSPFFLKTPGHGSSLKKQVVPQSSVKDKASHQDKFVPQRKLFDSEATSDWTHEQKDLKELPLTFEDHKVHEHGVLNCDSVAPDFVNSHHCLSEVKKPVEKTILPDEVLEGDGRVNNQANNFAHSPANRRKIMSCQSPLRKALSPINYNITKMEISEVSSRDNVLSALLGTNFESNNPKTPFVVTREKLQDAKTPLDKFNACSSNLKTHLVQEYIDFLNSATREELVELKGIGLKRAEYIMELRESSPLKSLSDLEKIGLSSKQVHHLFSTAAKGIF</sequence>
<protein>
    <recommendedName>
        <fullName evidence="7">Kinesin-like protein</fullName>
    </recommendedName>
</protein>
<dbReference type="SMART" id="SM00129">
    <property type="entry name" value="KISc"/>
    <property type="match status" value="1"/>
</dbReference>
<keyword evidence="4 6" id="KW-0505">Motor protein</keyword>
<feature type="domain" description="Kinesin motor" evidence="9">
    <location>
        <begin position="24"/>
        <end position="351"/>
    </location>
</feature>
<dbReference type="InterPro" id="IPR010994">
    <property type="entry name" value="RuvA_2-like"/>
</dbReference>
<reference evidence="10" key="1">
    <citation type="submission" date="2024-03" db="EMBL/GenBank/DDBJ databases">
        <title>WGS assembly of Saponaria officinalis var. Norfolk2.</title>
        <authorList>
            <person name="Jenkins J."/>
            <person name="Shu S."/>
            <person name="Grimwood J."/>
            <person name="Barry K."/>
            <person name="Goodstein D."/>
            <person name="Schmutz J."/>
            <person name="Leebens-Mack J."/>
            <person name="Osbourn A."/>
        </authorList>
    </citation>
    <scope>NUCLEOTIDE SEQUENCE [LARGE SCALE GENOMIC DNA]</scope>
    <source>
        <strain evidence="10">JIC</strain>
    </source>
</reference>
<dbReference type="Proteomes" id="UP001443914">
    <property type="component" value="Unassembled WGS sequence"/>
</dbReference>
<keyword evidence="11" id="KW-1185">Reference proteome</keyword>
<dbReference type="EMBL" id="JBDFQZ010000010">
    <property type="protein sequence ID" value="KAK9684192.1"/>
    <property type="molecule type" value="Genomic_DNA"/>
</dbReference>
<organism evidence="10 11">
    <name type="scientific">Saponaria officinalis</name>
    <name type="common">Common soapwort</name>
    <name type="synonym">Lychnis saponaria</name>
    <dbReference type="NCBI Taxonomy" id="3572"/>
    <lineage>
        <taxon>Eukaryota</taxon>
        <taxon>Viridiplantae</taxon>
        <taxon>Streptophyta</taxon>
        <taxon>Embryophyta</taxon>
        <taxon>Tracheophyta</taxon>
        <taxon>Spermatophyta</taxon>
        <taxon>Magnoliopsida</taxon>
        <taxon>eudicotyledons</taxon>
        <taxon>Gunneridae</taxon>
        <taxon>Pentapetalae</taxon>
        <taxon>Caryophyllales</taxon>
        <taxon>Caryophyllaceae</taxon>
        <taxon>Caryophylleae</taxon>
        <taxon>Saponaria</taxon>
    </lineage>
</organism>
<evidence type="ECO:0000256" key="8">
    <source>
        <dbReference type="SAM" id="MobiDB-lite"/>
    </source>
</evidence>
<dbReference type="InterPro" id="IPR027417">
    <property type="entry name" value="P-loop_NTPase"/>
</dbReference>
<dbReference type="GO" id="GO:0007052">
    <property type="term" value="P:mitotic spindle organization"/>
    <property type="evidence" value="ECO:0007669"/>
    <property type="project" value="TreeGrafter"/>
</dbReference>
<evidence type="ECO:0000256" key="1">
    <source>
        <dbReference type="ARBA" id="ARBA00022701"/>
    </source>
</evidence>
<evidence type="ECO:0000256" key="4">
    <source>
        <dbReference type="ARBA" id="ARBA00023175"/>
    </source>
</evidence>
<evidence type="ECO:0000256" key="6">
    <source>
        <dbReference type="PROSITE-ProRule" id="PRU00283"/>
    </source>
</evidence>
<dbReference type="PANTHER" id="PTHR47969">
    <property type="entry name" value="CHROMOSOME-ASSOCIATED KINESIN KIF4A-RELATED"/>
    <property type="match status" value="1"/>
</dbReference>
<keyword evidence="1 7" id="KW-0493">Microtubule</keyword>
<keyword evidence="2 6" id="KW-0547">Nucleotide-binding</keyword>
<evidence type="ECO:0000256" key="7">
    <source>
        <dbReference type="RuleBase" id="RU000394"/>
    </source>
</evidence>
<proteinExistence type="inferred from homology"/>
<dbReference type="FunFam" id="3.40.850.10:FF:000087">
    <property type="entry name" value="Kinesin-like protein"/>
    <property type="match status" value="1"/>
</dbReference>
<dbReference type="PANTHER" id="PTHR47969:SF9">
    <property type="entry name" value="KINESIN-LIKE PROTEIN"/>
    <property type="match status" value="1"/>
</dbReference>
<accession>A0AAW1I6K6</accession>
<evidence type="ECO:0000313" key="11">
    <source>
        <dbReference type="Proteomes" id="UP001443914"/>
    </source>
</evidence>
<dbReference type="InterPro" id="IPR001752">
    <property type="entry name" value="Kinesin_motor_dom"/>
</dbReference>
<dbReference type="PROSITE" id="PS00411">
    <property type="entry name" value="KINESIN_MOTOR_1"/>
    <property type="match status" value="1"/>
</dbReference>
<dbReference type="PROSITE" id="PS50067">
    <property type="entry name" value="KINESIN_MOTOR_2"/>
    <property type="match status" value="1"/>
</dbReference>
<dbReference type="InterPro" id="IPR019821">
    <property type="entry name" value="Kinesin_motor_CS"/>
</dbReference>
<dbReference type="GO" id="GO:0005874">
    <property type="term" value="C:microtubule"/>
    <property type="evidence" value="ECO:0007669"/>
    <property type="project" value="UniProtKB-KW"/>
</dbReference>
<feature type="binding site" evidence="6">
    <location>
        <begin position="119"/>
        <end position="126"/>
    </location>
    <ligand>
        <name>ATP</name>
        <dbReference type="ChEBI" id="CHEBI:30616"/>
    </ligand>
</feature>
<dbReference type="GO" id="GO:0051231">
    <property type="term" value="P:spindle elongation"/>
    <property type="evidence" value="ECO:0007669"/>
    <property type="project" value="TreeGrafter"/>
</dbReference>
<evidence type="ECO:0000256" key="2">
    <source>
        <dbReference type="ARBA" id="ARBA00022741"/>
    </source>
</evidence>
<dbReference type="GO" id="GO:0003777">
    <property type="term" value="F:microtubule motor activity"/>
    <property type="evidence" value="ECO:0007669"/>
    <property type="project" value="InterPro"/>
</dbReference>
<dbReference type="Pfam" id="PF00225">
    <property type="entry name" value="Kinesin"/>
    <property type="match status" value="1"/>
</dbReference>
<comment type="similarity">
    <text evidence="5">Belongs to the TRAFAC class myosin-kinesin ATPase superfamily. Kinesin family. KIN-10 subfamily.</text>
</comment>
<dbReference type="SUPFAM" id="SSF47781">
    <property type="entry name" value="RuvA domain 2-like"/>
    <property type="match status" value="1"/>
</dbReference>
<dbReference type="AlphaFoldDB" id="A0AAW1I6K6"/>
<feature type="region of interest" description="Disordered" evidence="8">
    <location>
        <begin position="1"/>
        <end position="22"/>
    </location>
</feature>
<name>A0AAW1I6K6_SAPOF</name>
<dbReference type="SUPFAM" id="SSF52540">
    <property type="entry name" value="P-loop containing nucleoside triphosphate hydrolases"/>
    <property type="match status" value="1"/>
</dbReference>
<evidence type="ECO:0000256" key="3">
    <source>
        <dbReference type="ARBA" id="ARBA00022840"/>
    </source>
</evidence>
<dbReference type="Gene3D" id="3.40.850.10">
    <property type="entry name" value="Kinesin motor domain"/>
    <property type="match status" value="1"/>
</dbReference>
<keyword evidence="3 6" id="KW-0067">ATP-binding</keyword>
<gene>
    <name evidence="10" type="ORF">RND81_10G193000</name>
</gene>
<dbReference type="PRINTS" id="PR00380">
    <property type="entry name" value="KINESINHEAVY"/>
</dbReference>